<dbReference type="PANTHER" id="PTHR12295">
    <property type="entry name" value="FURRY-RELATED"/>
    <property type="match status" value="1"/>
</dbReference>
<keyword evidence="6" id="KW-1185">Reference proteome</keyword>
<proteinExistence type="predicted"/>
<feature type="compositionally biased region" description="Basic and acidic residues" evidence="1">
    <location>
        <begin position="53"/>
        <end position="65"/>
    </location>
</feature>
<dbReference type="InterPro" id="IPR039867">
    <property type="entry name" value="Furry/Tao3/Mor2"/>
</dbReference>
<dbReference type="OrthoDB" id="6287725at2759"/>
<dbReference type="InterPro" id="IPR016024">
    <property type="entry name" value="ARM-type_fold"/>
</dbReference>
<feature type="region of interest" description="Disordered" evidence="1">
    <location>
        <begin position="2695"/>
        <end position="2721"/>
    </location>
</feature>
<feature type="domain" description="Cell morphogenesis protein N-terminal" evidence="2">
    <location>
        <begin position="485"/>
        <end position="1087"/>
    </location>
</feature>
<feature type="region of interest" description="Disordered" evidence="1">
    <location>
        <begin position="40"/>
        <end position="69"/>
    </location>
</feature>
<protein>
    <recommendedName>
        <fullName evidence="7">Cell morphogenesis protein</fullName>
    </recommendedName>
</protein>
<dbReference type="Pfam" id="PF14228">
    <property type="entry name" value="MOR2-PAG1_mid"/>
    <property type="match status" value="3"/>
</dbReference>
<dbReference type="RefSeq" id="XP_020076062.1">
    <property type="nucleotide sequence ID" value="XM_020222545.1"/>
</dbReference>
<evidence type="ECO:0008006" key="7">
    <source>
        <dbReference type="Google" id="ProtNLM"/>
    </source>
</evidence>
<dbReference type="GO" id="GO:0005933">
    <property type="term" value="C:cellular bud"/>
    <property type="evidence" value="ECO:0007669"/>
    <property type="project" value="EnsemblFungi"/>
</dbReference>
<dbReference type="InterPro" id="IPR025481">
    <property type="entry name" value="Cell_Morphogen_C"/>
</dbReference>
<feature type="domain" description="Cell morphogenesis protein C-terminal" evidence="3">
    <location>
        <begin position="2169"/>
        <end position="2420"/>
    </location>
</feature>
<evidence type="ECO:0000259" key="2">
    <source>
        <dbReference type="Pfam" id="PF14222"/>
    </source>
</evidence>
<dbReference type="GO" id="GO:0000131">
    <property type="term" value="C:incipient cellular bud site"/>
    <property type="evidence" value="ECO:0007669"/>
    <property type="project" value="EnsemblFungi"/>
</dbReference>
<evidence type="ECO:0000313" key="5">
    <source>
        <dbReference type="EMBL" id="ODV66995.1"/>
    </source>
</evidence>
<accession>A0A1E4RIR8</accession>
<dbReference type="Pfam" id="PF14222">
    <property type="entry name" value="MOR2-PAG1_N"/>
    <property type="match status" value="1"/>
</dbReference>
<dbReference type="InterPro" id="IPR025614">
    <property type="entry name" value="Cell_morpho_N"/>
</dbReference>
<evidence type="ECO:0000313" key="6">
    <source>
        <dbReference type="Proteomes" id="UP000095085"/>
    </source>
</evidence>
<evidence type="ECO:0000259" key="3">
    <source>
        <dbReference type="Pfam" id="PF14225"/>
    </source>
</evidence>
<feature type="compositionally biased region" description="Polar residues" evidence="1">
    <location>
        <begin position="2695"/>
        <end position="2717"/>
    </location>
</feature>
<dbReference type="InterPro" id="IPR029473">
    <property type="entry name" value="MOR2-PAG1_mid"/>
</dbReference>
<feature type="domain" description="Cell morphogenesis central region" evidence="4">
    <location>
        <begin position="1967"/>
        <end position="2121"/>
    </location>
</feature>
<organism evidence="5 6">
    <name type="scientific">Hyphopichia burtonii NRRL Y-1933</name>
    <dbReference type="NCBI Taxonomy" id="984485"/>
    <lineage>
        <taxon>Eukaryota</taxon>
        <taxon>Fungi</taxon>
        <taxon>Dikarya</taxon>
        <taxon>Ascomycota</taxon>
        <taxon>Saccharomycotina</taxon>
        <taxon>Pichiomycetes</taxon>
        <taxon>Debaryomycetaceae</taxon>
        <taxon>Hyphopichia</taxon>
    </lineage>
</organism>
<dbReference type="Proteomes" id="UP000095085">
    <property type="component" value="Unassembled WGS sequence"/>
</dbReference>
<dbReference type="STRING" id="984485.A0A1E4RIR8"/>
<reference evidence="6" key="1">
    <citation type="submission" date="2016-05" db="EMBL/GenBank/DDBJ databases">
        <title>Comparative genomics of biotechnologically important yeasts.</title>
        <authorList>
            <consortium name="DOE Joint Genome Institute"/>
            <person name="Riley R."/>
            <person name="Haridas S."/>
            <person name="Wolfe K.H."/>
            <person name="Lopes M.R."/>
            <person name="Hittinger C.T."/>
            <person name="Goker M."/>
            <person name="Salamov A."/>
            <person name="Wisecaver J."/>
            <person name="Long T.M."/>
            <person name="Aerts A.L."/>
            <person name="Barry K."/>
            <person name="Choi C."/>
            <person name="Clum A."/>
            <person name="Coughlan A.Y."/>
            <person name="Deshpande S."/>
            <person name="Douglass A.P."/>
            <person name="Hanson S.J."/>
            <person name="Klenk H.-P."/>
            <person name="Labutti K."/>
            <person name="Lapidus A."/>
            <person name="Lindquist E."/>
            <person name="Lipzen A."/>
            <person name="Meier-Kolthoff J.P."/>
            <person name="Ohm R.A."/>
            <person name="Otillar R.P."/>
            <person name="Pangilinan J."/>
            <person name="Peng Y."/>
            <person name="Rokas A."/>
            <person name="Rosa C.A."/>
            <person name="Scheuner C."/>
            <person name="Sibirny A.A."/>
            <person name="Slot J.C."/>
            <person name="Stielow J.B."/>
            <person name="Sun H."/>
            <person name="Kurtzman C.P."/>
            <person name="Blackwell M."/>
            <person name="Grigoriev I.V."/>
            <person name="Jeffries T.W."/>
        </authorList>
    </citation>
    <scope>NUCLEOTIDE SEQUENCE [LARGE SCALE GENOMIC DNA]</scope>
    <source>
        <strain evidence="6">NRRL Y-1933</strain>
    </source>
</reference>
<dbReference type="GO" id="GO:0000902">
    <property type="term" value="P:cell morphogenesis"/>
    <property type="evidence" value="ECO:0007669"/>
    <property type="project" value="EnsemblFungi"/>
</dbReference>
<dbReference type="SUPFAM" id="SSF48371">
    <property type="entry name" value="ARM repeat"/>
    <property type="match status" value="1"/>
</dbReference>
<feature type="domain" description="Cell morphogenesis central region" evidence="4">
    <location>
        <begin position="1643"/>
        <end position="1888"/>
    </location>
</feature>
<dbReference type="PANTHER" id="PTHR12295:SF30">
    <property type="entry name" value="PROTEIN FURRY"/>
    <property type="match status" value="1"/>
</dbReference>
<name>A0A1E4RIR8_9ASCO</name>
<feature type="domain" description="Cell morphogenesis central region" evidence="4">
    <location>
        <begin position="1157"/>
        <end position="1571"/>
    </location>
</feature>
<gene>
    <name evidence="5" type="ORF">HYPBUDRAFT_161878</name>
</gene>
<sequence length="2800" mass="316706">MIEIPDLSDQEYPSGLDQKQQHYQQSLQQGMEFNQNLSEEGYDDLNQLYSHGNGDEFENHNDDTHGTSNRFDMMHGQDPSPGFNFSNDQIINDQPASDLTDSTAQLNINSPPTELNQEYEMSADLSNISSIQRAEDSRDLSEDNIKLGSSMIGSSVQNDPNEIYQNTSGFKIGPRQSISSFKPPKTTIPNESEISLALSEGSQEVTAHVIEYNTAKALPIQKIQPDTFTLKSKPPTFSSPISNAPVKEHIEPSPQLPPPLSATSMQRLRFSNGEEFGTMRRDLATDLKSPAEYTLHIIFTQFVRHAERKLNLCIDYPLTEEPPIIDLLSEGVDPQFDKIVASLGYIARRKPKPVIDSVMFWRKNKSEIASLAASEVEKTLNHAKANLSRAQQPIDNSVGPNNPGIMKNSNVAGRGKRSLSLMRTKSFSKMSHRRNQSASSAVSNSITRSPSIEQVRLLYDNDFIKQKTFYDDQIVKARETAIQAERKSLASIYILCRVLIEVVKQTSPDIMGDDLGDKLEEIVYTQLKTTDPISTSESLVRSSNWNLFAELLGFMSEQRFLSVTDRFIADLEKIPSQVKQEDEPRLQLLIHGMRYLKLTNYPLEVFEESAEFIFSLAKFFIKSQNESIIYAYCEVLSNLVLPLANILTAETNYPTWVEAIEGIYNKASFIWNQMMKSMPLNTNNGWAYSIHLLTSMLSVSRKELFSEAWFDIIENNIFKLKPKVDRGDKTTFIVCVTRLTWVYIYRLTDTLNNTVKKLDSLFDLIFFNPNVNGKKNQWITSEVDLISVLVEFIRIVGYRHLNYVLDSVLLRLLKQSFNGSTLENIYPEKIILVIKAYLVILEDYELGEKPVFPVDDVFNKRLLNDYVLNSDESHAHQKNKDDNKAEDSNQEKLRLNEFMLIAKNSTNAASHDEICKTFATLLKLLDSQCGSDAWSLESSNATTPVASSFSKSQSGFSFHFNLDFSYPSNQNLNIELFASLIEAVPWAIVPLSGEKRGAPTIGIQFKSVVELLTRNAVHSNYVIANASINALKKLAFRKNPSNLITIFAKIAFRFSDKPGPNYDADYLNSHEFNVLLKIYVDLLNCWLKQFNDLNDGKGNESGNPLAQDDEMMNNDILNDLYQINHKNGDLSNDDNIKSNFGPSEELEWKTIITVIEEVEGNGLFFLCSQDSKVRHYGVSILKLVEQFDQAIFNMTNGGNMKCKDASTKSHSRSSSKFAADIGTRLIHVFEDLDFLELIKPFRKELSMPERSRLAKLKNKKNILVKLAESDYGIDSTLWFRLYPKLLDIFFEKCPMPVAMCRSIVCVRMVQMHELIFEFSESYKNYTTSLFSRSSSNTPPEVLVNQWRLYLIFACCSLTSTSEQKISFPNQPTHGRKRSLQIFIQHQKITSAKSVFRMVLPLLKSQQPMVRDAVILGLSCLNINIFKPFLENLPAAMNDWDINSKKRDPTDDRLRIEIVHILSNITERFNSDPVIYSDDWMIANLVSIIKNVKSFLSNSVIQTDVEFQRLRRYFSCFLKNVFSGLQRKPSLNKWIPFEARIGCFNFLREWCGFGDSSEITEDRYTAMIKRVGQLKEAATAAAILEIEKTALQFSALSCMAVLCSGPMKQQIEVPGKLAVISFDIPALMNWIYSLLSSTNERAEEIGKQALKNVLVLNINNSEVYQDIVKQCYSSHQSLKVTENYFTTFVDVFMEHRKMDEPPYDIFCLSTFLVGCDKYEVRFFAMKLLKFIELKFLNSLATDRFTESVCTKTKVVYKKALFDISAQIASIHPNSAFICISYLTMFFNLVDNGTRRDILACLLPWVQNVELKYKSSKTHEADSNAVKMTKQTTNDLDPPSIMVLNNLFEITVKFSSKISNEVEALWVALGSNPSNFDKIIEYITNNCLERKNALFVEYSRQIIDYLAFSQPDPLYIIDKLIGNLQPKTMVPPQPYLTSNTFNDSNIGDFPYVANLWTMIPYNDKDAAFSLGQLSMVFLVDLFTVENVKMIEKLPLLLHVAFSLLDHFLQVVQEQAGSLLIHLIHALAPNEPKSTETIDVLRQRDHYKYLWVYDDLNNDKKGARTPKNMDLLARNILEIFSPSVPSLQEEWSRVSLNWATTCAVRHIACRSFQLFRSLLSFLDQGMLKDMLHRLSNTISDEVLDIQGFAMQILMTLNAMTAELSSEKLIDFPQLFWSSVACLSTIHEQEFIEVLSTMSKFVSKIDLDSPETVSCLISTFPPKWEGKFEGLQHVVMVGLRSATAYEPTLRFLDKLNHLKDSEVIGKGDSRLLISVLANLPRFLHALDQKSITKDIEETAIVLSEMADSCDKPAISRILVSLSKNRFRSKKDFLVQTISTIKNGFFPEFEAQTLVLLLGFLSNKISWVKLETMSLLKHFFSLVDLQRDEFLGVGADLISPLLRLLLTDYAEPALEVLDEAVVISGSQLDRDVLRMSLGNSAMKKEYEKTRTLFGIPDESGWAIPMPAMTAASTRHNVHSVFSTCAVASTSEEFDENAQNKDEEFHFHLEDYYSPPADHGDTVSVNVEEHASLSNMWAALDDFDSFFTKESDQNGSVAMNPLMLNGARRGDIQSHHIHSASVDTKYSTSSNDPIAPMDSAPQVYDKNASFILNRSLARTQSNTSFKSSLADSMGASNYASQGSNAPKRSYVPFRNSRATFKNKNETFTTPVMPVSPTFDPQNNPKQYINASLATPTLSSAFESSTPTMLSPENNPASPHNENGTRFEGLLSGKKKSKKANKYSPNASTSSIGQDVTSQYWSATNTAPLSTNMSTPTNSAQSPKFSAKIFSQNLRALFSAQQKKFLL</sequence>
<evidence type="ECO:0000259" key="4">
    <source>
        <dbReference type="Pfam" id="PF14228"/>
    </source>
</evidence>
<dbReference type="Pfam" id="PF14225">
    <property type="entry name" value="MOR2-PAG1_C"/>
    <property type="match status" value="1"/>
</dbReference>
<feature type="region of interest" description="Disordered" evidence="1">
    <location>
        <begin position="168"/>
        <end position="187"/>
    </location>
</feature>
<dbReference type="GO" id="GO:0043332">
    <property type="term" value="C:mating projection tip"/>
    <property type="evidence" value="ECO:0007669"/>
    <property type="project" value="EnsemblFungi"/>
</dbReference>
<evidence type="ECO:0000256" key="1">
    <source>
        <dbReference type="SAM" id="MobiDB-lite"/>
    </source>
</evidence>
<feature type="region of interest" description="Disordered" evidence="1">
    <location>
        <begin position="1"/>
        <end position="25"/>
    </location>
</feature>
<dbReference type="GO" id="GO:0005938">
    <property type="term" value="C:cell cortex"/>
    <property type="evidence" value="ECO:0007669"/>
    <property type="project" value="TreeGrafter"/>
</dbReference>
<feature type="region of interest" description="Disordered" evidence="1">
    <location>
        <begin position="392"/>
        <end position="411"/>
    </location>
</feature>
<dbReference type="GO" id="GO:0007118">
    <property type="term" value="P:budding cell apical bud growth"/>
    <property type="evidence" value="ECO:0007669"/>
    <property type="project" value="EnsemblFungi"/>
</dbReference>
<dbReference type="GeneID" id="30997094"/>
<dbReference type="EMBL" id="KV454541">
    <property type="protein sequence ID" value="ODV66995.1"/>
    <property type="molecule type" value="Genomic_DNA"/>
</dbReference>